<evidence type="ECO:0000313" key="1">
    <source>
        <dbReference type="EMBL" id="OGF82734.1"/>
    </source>
</evidence>
<reference evidence="1 2" key="1">
    <citation type="journal article" date="2016" name="Nat. Commun.">
        <title>Thousands of microbial genomes shed light on interconnected biogeochemical processes in an aquifer system.</title>
        <authorList>
            <person name="Anantharaman K."/>
            <person name="Brown C.T."/>
            <person name="Hug L.A."/>
            <person name="Sharon I."/>
            <person name="Castelle C.J."/>
            <person name="Probst A.J."/>
            <person name="Thomas B.C."/>
            <person name="Singh A."/>
            <person name="Wilkins M.J."/>
            <person name="Karaoz U."/>
            <person name="Brodie E.L."/>
            <person name="Williams K.H."/>
            <person name="Hubbard S.S."/>
            <person name="Banfield J.F."/>
        </authorList>
    </citation>
    <scope>NUCLEOTIDE SEQUENCE [LARGE SCALE GENOMIC DNA]</scope>
</reference>
<dbReference type="Proteomes" id="UP000178046">
    <property type="component" value="Unassembled WGS sequence"/>
</dbReference>
<accession>A0A1F5X4A9</accession>
<protein>
    <submittedName>
        <fullName evidence="1">Uncharacterized protein</fullName>
    </submittedName>
</protein>
<dbReference type="AlphaFoldDB" id="A0A1F5X4A9"/>
<organism evidence="1 2">
    <name type="scientific">Candidatus Giovannonibacteria bacterium RIFCSPLOWO2_01_FULL_44_16</name>
    <dbReference type="NCBI Taxonomy" id="1798348"/>
    <lineage>
        <taxon>Bacteria</taxon>
        <taxon>Candidatus Giovannoniibacteriota</taxon>
    </lineage>
</organism>
<dbReference type="EMBL" id="MFIA01000019">
    <property type="protein sequence ID" value="OGF82734.1"/>
    <property type="molecule type" value="Genomic_DNA"/>
</dbReference>
<sequence>MAKLNPSKEWTRSEREQVILQIADEMRHMMGLLVRREYVHECAERISFLLQQGPLFLEANREKILNGSELPSGSLVKCVKL</sequence>
<name>A0A1F5X4A9_9BACT</name>
<gene>
    <name evidence="1" type="ORF">A2924_01685</name>
</gene>
<evidence type="ECO:0000313" key="2">
    <source>
        <dbReference type="Proteomes" id="UP000178046"/>
    </source>
</evidence>
<comment type="caution">
    <text evidence="1">The sequence shown here is derived from an EMBL/GenBank/DDBJ whole genome shotgun (WGS) entry which is preliminary data.</text>
</comment>
<proteinExistence type="predicted"/>